<reference evidence="2" key="1">
    <citation type="submission" date="2023-01" db="EMBL/GenBank/DDBJ databases">
        <title>Genome assembly of the deep-sea coral Lophelia pertusa.</title>
        <authorList>
            <person name="Herrera S."/>
            <person name="Cordes E."/>
        </authorList>
    </citation>
    <scope>NUCLEOTIDE SEQUENCE</scope>
    <source>
        <strain evidence="2">USNM1676648</strain>
        <tissue evidence="2">Polyp</tissue>
    </source>
</reference>
<evidence type="ECO:0000313" key="3">
    <source>
        <dbReference type="Proteomes" id="UP001163046"/>
    </source>
</evidence>
<comment type="caution">
    <text evidence="2">The sequence shown here is derived from an EMBL/GenBank/DDBJ whole genome shotgun (WGS) entry which is preliminary data.</text>
</comment>
<feature type="compositionally biased region" description="Basic and acidic residues" evidence="1">
    <location>
        <begin position="69"/>
        <end position="78"/>
    </location>
</feature>
<organism evidence="2 3">
    <name type="scientific">Desmophyllum pertusum</name>
    <dbReference type="NCBI Taxonomy" id="174260"/>
    <lineage>
        <taxon>Eukaryota</taxon>
        <taxon>Metazoa</taxon>
        <taxon>Cnidaria</taxon>
        <taxon>Anthozoa</taxon>
        <taxon>Hexacorallia</taxon>
        <taxon>Scleractinia</taxon>
        <taxon>Caryophylliina</taxon>
        <taxon>Caryophylliidae</taxon>
        <taxon>Desmophyllum</taxon>
    </lineage>
</organism>
<feature type="compositionally biased region" description="Basic and acidic residues" evidence="1">
    <location>
        <begin position="131"/>
        <end position="155"/>
    </location>
</feature>
<feature type="compositionally biased region" description="Basic residues" evidence="1">
    <location>
        <begin position="179"/>
        <end position="190"/>
    </location>
</feature>
<feature type="compositionally biased region" description="Acidic residues" evidence="1">
    <location>
        <begin position="156"/>
        <end position="167"/>
    </location>
</feature>
<feature type="compositionally biased region" description="Acidic residues" evidence="1">
    <location>
        <begin position="79"/>
        <end position="88"/>
    </location>
</feature>
<evidence type="ECO:0000313" key="2">
    <source>
        <dbReference type="EMBL" id="KAJ7384636.1"/>
    </source>
</evidence>
<accession>A0A9W9ZN67</accession>
<dbReference type="AlphaFoldDB" id="A0A9W9ZN67"/>
<feature type="region of interest" description="Disordered" evidence="1">
    <location>
        <begin position="22"/>
        <end position="101"/>
    </location>
</feature>
<protein>
    <submittedName>
        <fullName evidence="2">Uncharacterized protein</fullName>
    </submittedName>
</protein>
<keyword evidence="3" id="KW-1185">Reference proteome</keyword>
<gene>
    <name evidence="2" type="ORF">OS493_020214</name>
</gene>
<feature type="region of interest" description="Disordered" evidence="1">
    <location>
        <begin position="131"/>
        <end position="190"/>
    </location>
</feature>
<feature type="compositionally biased region" description="Polar residues" evidence="1">
    <location>
        <begin position="45"/>
        <end position="59"/>
    </location>
</feature>
<feature type="compositionally biased region" description="Basic and acidic residues" evidence="1">
    <location>
        <begin position="168"/>
        <end position="178"/>
    </location>
</feature>
<proteinExistence type="predicted"/>
<name>A0A9W9ZN67_9CNID</name>
<dbReference type="EMBL" id="MU825885">
    <property type="protein sequence ID" value="KAJ7384636.1"/>
    <property type="molecule type" value="Genomic_DNA"/>
</dbReference>
<dbReference type="Proteomes" id="UP001163046">
    <property type="component" value="Unassembled WGS sequence"/>
</dbReference>
<evidence type="ECO:0000256" key="1">
    <source>
        <dbReference type="SAM" id="MobiDB-lite"/>
    </source>
</evidence>
<feature type="compositionally biased region" description="Polar residues" evidence="1">
    <location>
        <begin position="22"/>
        <end position="35"/>
    </location>
</feature>
<sequence>MMKQVTTRAISPILQHYHLQKSVTEDVNSARTADQQLPVEGDSESGANQELGQDSTIKSANGDDASIEETLREEKETGIELENDESEDHGEYKPRSVVTSVEKDLNKKELKKLESDASELSDEDLEHLRVKSKLPKEDDASDALKEEDLVEKREEELVEEDKQELEEQDRKVLLEKERKLQRKRSGEKRS</sequence>